<dbReference type="Pfam" id="PF01370">
    <property type="entry name" value="Epimerase"/>
    <property type="match status" value="1"/>
</dbReference>
<dbReference type="EC" id="1.1.1.271" evidence="5"/>
<reference evidence="5 6" key="1">
    <citation type="submission" date="2019-02" db="EMBL/GenBank/DDBJ databases">
        <title>Deep-cultivation of Planctomycetes and their phenomic and genomic characterization uncovers novel biology.</title>
        <authorList>
            <person name="Wiegand S."/>
            <person name="Jogler M."/>
            <person name="Boedeker C."/>
            <person name="Pinto D."/>
            <person name="Vollmers J."/>
            <person name="Rivas-Marin E."/>
            <person name="Kohn T."/>
            <person name="Peeters S.H."/>
            <person name="Heuer A."/>
            <person name="Rast P."/>
            <person name="Oberbeckmann S."/>
            <person name="Bunk B."/>
            <person name="Jeske O."/>
            <person name="Meyerdierks A."/>
            <person name="Storesund J.E."/>
            <person name="Kallscheuer N."/>
            <person name="Luecker S."/>
            <person name="Lage O.M."/>
            <person name="Pohl T."/>
            <person name="Merkel B.J."/>
            <person name="Hornburger P."/>
            <person name="Mueller R.-W."/>
            <person name="Bruemmer F."/>
            <person name="Labrenz M."/>
            <person name="Spormann A.M."/>
            <person name="Op den Camp H."/>
            <person name="Overmann J."/>
            <person name="Amann R."/>
            <person name="Jetten M.S.M."/>
            <person name="Mascher T."/>
            <person name="Medema M.H."/>
            <person name="Devos D.P."/>
            <person name="Kaster A.-K."/>
            <person name="Ovreas L."/>
            <person name="Rohde M."/>
            <person name="Galperin M.Y."/>
            <person name="Jogler C."/>
        </authorList>
    </citation>
    <scope>NUCLEOTIDE SEQUENCE [LARGE SCALE GENOMIC DNA]</scope>
    <source>
        <strain evidence="5 6">KS4</strain>
    </source>
</reference>
<evidence type="ECO:0000259" key="4">
    <source>
        <dbReference type="Pfam" id="PF01370"/>
    </source>
</evidence>
<sequence>MKILLTGIAGILGATVARALDALGHEIIAVDNRPNPSVPMRVYLCDLAAPNLRLPEVETVDAVIHLANLPNMIGKQPNEVLIQNNAINANVFHMAAISGVKRVVFASSIQAIAGYEAKWTIQDFPSPRMTYLPLDSNMPQNPGSNWYALSKVHAELMLENLAMEYPGRTFIAARFPWILTELLHWKYMTDSINHQSYPILNYLEGFTYLSVTDAATFVLKCLDSELVGYHNYLPSQCFRFSDVSHKRVFHDFFASIPRRNESNLPNTTVDIRKITDEIGWEPLHPQCRVPLEPIVAKYFPHLGSAIAP</sequence>
<evidence type="ECO:0000313" key="6">
    <source>
        <dbReference type="Proteomes" id="UP000317369"/>
    </source>
</evidence>
<dbReference type="SUPFAM" id="SSF51735">
    <property type="entry name" value="NAD(P)-binding Rossmann-fold domains"/>
    <property type="match status" value="1"/>
</dbReference>
<dbReference type="GO" id="GO:0050577">
    <property type="term" value="F:GDP-L-fucose synthase activity"/>
    <property type="evidence" value="ECO:0007669"/>
    <property type="project" value="UniProtKB-EC"/>
</dbReference>
<organism evidence="5 6">
    <name type="scientific">Poriferisphaera corsica</name>
    <dbReference type="NCBI Taxonomy" id="2528020"/>
    <lineage>
        <taxon>Bacteria</taxon>
        <taxon>Pseudomonadati</taxon>
        <taxon>Planctomycetota</taxon>
        <taxon>Phycisphaerae</taxon>
        <taxon>Phycisphaerales</taxon>
        <taxon>Phycisphaeraceae</taxon>
        <taxon>Poriferisphaera</taxon>
    </lineage>
</organism>
<dbReference type="Gene3D" id="3.40.50.720">
    <property type="entry name" value="NAD(P)-binding Rossmann-like Domain"/>
    <property type="match status" value="1"/>
</dbReference>
<dbReference type="InterPro" id="IPR001509">
    <property type="entry name" value="Epimerase_deHydtase"/>
</dbReference>
<accession>A0A517YQA8</accession>
<dbReference type="InterPro" id="IPR036291">
    <property type="entry name" value="NAD(P)-bd_dom_sf"/>
</dbReference>
<keyword evidence="3" id="KW-0520">NAD</keyword>
<dbReference type="PANTHER" id="PTHR43103">
    <property type="entry name" value="NUCLEOSIDE-DIPHOSPHATE-SUGAR EPIMERASE"/>
    <property type="match status" value="1"/>
</dbReference>
<keyword evidence="2 5" id="KW-0560">Oxidoreductase</keyword>
<comment type="similarity">
    <text evidence="1">Belongs to the NAD(P)-dependent epimerase/dehydratase family.</text>
</comment>
<dbReference type="KEGG" id="pcor:KS4_04450"/>
<dbReference type="PANTHER" id="PTHR43103:SF5">
    <property type="entry name" value="4-EPIMERASE, PUTATIVE (AFU_ORTHOLOGUE AFUA_7G00360)-RELATED"/>
    <property type="match status" value="1"/>
</dbReference>
<evidence type="ECO:0000256" key="1">
    <source>
        <dbReference type="ARBA" id="ARBA00007637"/>
    </source>
</evidence>
<dbReference type="EMBL" id="CP036425">
    <property type="protein sequence ID" value="QDU32413.1"/>
    <property type="molecule type" value="Genomic_DNA"/>
</dbReference>
<evidence type="ECO:0000256" key="2">
    <source>
        <dbReference type="ARBA" id="ARBA00023002"/>
    </source>
</evidence>
<evidence type="ECO:0000256" key="3">
    <source>
        <dbReference type="ARBA" id="ARBA00023027"/>
    </source>
</evidence>
<dbReference type="Proteomes" id="UP000317369">
    <property type="component" value="Chromosome"/>
</dbReference>
<protein>
    <submittedName>
        <fullName evidence="5">GDP-L-fucose synthase</fullName>
        <ecNumber evidence="5">1.1.1.271</ecNumber>
    </submittedName>
</protein>
<proteinExistence type="inferred from homology"/>
<keyword evidence="6" id="KW-1185">Reference proteome</keyword>
<gene>
    <name evidence="5" type="primary">fcl_2</name>
    <name evidence="5" type="ORF">KS4_04450</name>
</gene>
<dbReference type="AlphaFoldDB" id="A0A517YQA8"/>
<dbReference type="RefSeq" id="WP_200761474.1">
    <property type="nucleotide sequence ID" value="NZ_CP036425.1"/>
</dbReference>
<feature type="domain" description="NAD-dependent epimerase/dehydratase" evidence="4">
    <location>
        <begin position="3"/>
        <end position="175"/>
    </location>
</feature>
<name>A0A517YQA8_9BACT</name>
<evidence type="ECO:0000313" key="5">
    <source>
        <dbReference type="EMBL" id="QDU32413.1"/>
    </source>
</evidence>